<reference evidence="1" key="1">
    <citation type="submission" date="2023-06" db="EMBL/GenBank/DDBJ databases">
        <authorList>
            <person name="Polev D.E."/>
            <person name="Saitova A.T."/>
            <person name="Bogumilchik E.A."/>
            <person name="Kokorina G.I."/>
            <person name="Voskresenskaia E.A."/>
        </authorList>
    </citation>
    <scope>NUCLEOTIDE SEQUENCE</scope>
    <source>
        <strain evidence="1">2145 StPb PI</strain>
    </source>
</reference>
<dbReference type="SUPFAM" id="SSF56399">
    <property type="entry name" value="ADP-ribosylation"/>
    <property type="match status" value="1"/>
</dbReference>
<protein>
    <recommendedName>
        <fullName evidence="3">Enterotoxin subunit</fullName>
    </recommendedName>
</protein>
<dbReference type="Proteomes" id="UP001167864">
    <property type="component" value="Unassembled WGS sequence"/>
</dbReference>
<gene>
    <name evidence="1" type="ORF">QVN42_09615</name>
</gene>
<dbReference type="AlphaFoldDB" id="A0AAW7K2C7"/>
<dbReference type="RefSeq" id="WP_289817911.1">
    <property type="nucleotide sequence ID" value="NZ_JAUEHU010000008.1"/>
</dbReference>
<dbReference type="EMBL" id="JAUEHU010000008">
    <property type="protein sequence ID" value="MDN0087647.1"/>
    <property type="molecule type" value="Genomic_DNA"/>
</dbReference>
<evidence type="ECO:0000313" key="1">
    <source>
        <dbReference type="EMBL" id="MDN0087647.1"/>
    </source>
</evidence>
<proteinExistence type="predicted"/>
<dbReference type="Gene3D" id="3.90.210.10">
    <property type="entry name" value="Heat-Labile Enterotoxin, subunit A"/>
    <property type="match status" value="1"/>
</dbReference>
<evidence type="ECO:0000313" key="2">
    <source>
        <dbReference type="Proteomes" id="UP001167864"/>
    </source>
</evidence>
<name>A0AAW7K2C7_9GAMM</name>
<evidence type="ECO:0008006" key="3">
    <source>
        <dbReference type="Google" id="ProtNLM"/>
    </source>
</evidence>
<organism evidence="1 2">
    <name type="scientific">Yersinia nurmii</name>
    <dbReference type="NCBI Taxonomy" id="685706"/>
    <lineage>
        <taxon>Bacteria</taxon>
        <taxon>Pseudomonadati</taxon>
        <taxon>Pseudomonadota</taxon>
        <taxon>Gammaproteobacteria</taxon>
        <taxon>Enterobacterales</taxon>
        <taxon>Yersiniaceae</taxon>
        <taxon>Yersinia</taxon>
    </lineage>
</organism>
<accession>A0AAW7K2C7</accession>
<comment type="caution">
    <text evidence="1">The sequence shown here is derived from an EMBL/GenBank/DDBJ whole genome shotgun (WGS) entry which is preliminary data.</text>
</comment>
<sequence length="289" mass="32814">MQGKCLSLLLNPLFIIGFLSFYISASYAIYPVNLVYRGDTRNLGEIYAANGMRPWAGSPVDYDLIHHFDGESVEDYTSAFVSTSASFRQSIEHAASLARANSEEPFEEDFRIFIYAIRPESNFYEVEGSIAHARDTSAEHSQRQAGLSALLHNYGGMEEWVALEGLSAERIISFIEITGEMLQNYYQSGQLFSYSFWINRWQPNLRYNSASDGDISSSEFYTHIGNPRGYRDVIQGEIPTPLAASFICITPTPNSIKKRQLQSERCKTRKGRHFYFVNRLITALENSIE</sequence>